<comment type="caution">
    <text evidence="2">The sequence shown here is derived from an EMBL/GenBank/DDBJ whole genome shotgun (WGS) entry which is preliminary data.</text>
</comment>
<evidence type="ECO:0000256" key="1">
    <source>
        <dbReference type="SAM" id="MobiDB-lite"/>
    </source>
</evidence>
<feature type="region of interest" description="Disordered" evidence="1">
    <location>
        <begin position="1"/>
        <end position="49"/>
    </location>
</feature>
<name>A0A9N7VSR3_PLEPL</name>
<sequence length="109" mass="11640">MSFVVAKAQNKTQFGSGAASSEEQPDVEVDVASTQNTEEETQPISSQTDLTLTPHVKVLEDIIDQLLTLMKRCPASGSTSLSYGLEVFPDDGFRTTTVCSGQAQVNVSV</sequence>
<dbReference type="Proteomes" id="UP001153269">
    <property type="component" value="Unassembled WGS sequence"/>
</dbReference>
<proteinExistence type="predicted"/>
<accession>A0A9N7VSR3</accession>
<feature type="compositionally biased region" description="Polar residues" evidence="1">
    <location>
        <begin position="32"/>
        <end position="49"/>
    </location>
</feature>
<evidence type="ECO:0000313" key="2">
    <source>
        <dbReference type="EMBL" id="CAB1453656.1"/>
    </source>
</evidence>
<reference evidence="2" key="1">
    <citation type="submission" date="2020-03" db="EMBL/GenBank/DDBJ databases">
        <authorList>
            <person name="Weist P."/>
        </authorList>
    </citation>
    <scope>NUCLEOTIDE SEQUENCE</scope>
</reference>
<dbReference type="AlphaFoldDB" id="A0A9N7VSR3"/>
<feature type="compositionally biased region" description="Polar residues" evidence="1">
    <location>
        <begin position="9"/>
        <end position="22"/>
    </location>
</feature>
<evidence type="ECO:0000313" key="3">
    <source>
        <dbReference type="Proteomes" id="UP001153269"/>
    </source>
</evidence>
<dbReference type="EMBL" id="CADEAL010004180">
    <property type="protein sequence ID" value="CAB1453656.1"/>
    <property type="molecule type" value="Genomic_DNA"/>
</dbReference>
<organism evidence="2 3">
    <name type="scientific">Pleuronectes platessa</name>
    <name type="common">European plaice</name>
    <dbReference type="NCBI Taxonomy" id="8262"/>
    <lineage>
        <taxon>Eukaryota</taxon>
        <taxon>Metazoa</taxon>
        <taxon>Chordata</taxon>
        <taxon>Craniata</taxon>
        <taxon>Vertebrata</taxon>
        <taxon>Euteleostomi</taxon>
        <taxon>Actinopterygii</taxon>
        <taxon>Neopterygii</taxon>
        <taxon>Teleostei</taxon>
        <taxon>Neoteleostei</taxon>
        <taxon>Acanthomorphata</taxon>
        <taxon>Carangaria</taxon>
        <taxon>Pleuronectiformes</taxon>
        <taxon>Pleuronectoidei</taxon>
        <taxon>Pleuronectidae</taxon>
        <taxon>Pleuronectes</taxon>
    </lineage>
</organism>
<gene>
    <name evidence="2" type="ORF">PLEPLA_LOCUS41412</name>
</gene>
<keyword evidence="3" id="KW-1185">Reference proteome</keyword>
<protein>
    <submittedName>
        <fullName evidence="2">Uncharacterized protein</fullName>
    </submittedName>
</protein>